<dbReference type="Proteomes" id="UP000826234">
    <property type="component" value="Unassembled WGS sequence"/>
</dbReference>
<sequence length="166" mass="18655">MPCQGPTIPTQTRNLLRGEISQVAIQGDFLGPIQERQACFLEHQVLTQVHQEDIQEHQAHTLERHQHQAHILGAPQHQVGILVHQELSHLGHQGCILPLDSHQVMAEHSLQPPRLDRDLEPLLHLEALLLHCSRITKVPCDIPLQSGLMPRLLITIVGTVNSRPNK</sequence>
<evidence type="ECO:0008006" key="3">
    <source>
        <dbReference type="Google" id="ProtNLM"/>
    </source>
</evidence>
<gene>
    <name evidence="1" type="ORF">JD844_020364</name>
</gene>
<organism evidence="1 2">
    <name type="scientific">Phrynosoma platyrhinos</name>
    <name type="common">Desert horned lizard</name>
    <dbReference type="NCBI Taxonomy" id="52577"/>
    <lineage>
        <taxon>Eukaryota</taxon>
        <taxon>Metazoa</taxon>
        <taxon>Chordata</taxon>
        <taxon>Craniata</taxon>
        <taxon>Vertebrata</taxon>
        <taxon>Euteleostomi</taxon>
        <taxon>Lepidosauria</taxon>
        <taxon>Squamata</taxon>
        <taxon>Bifurcata</taxon>
        <taxon>Unidentata</taxon>
        <taxon>Episquamata</taxon>
        <taxon>Toxicofera</taxon>
        <taxon>Iguania</taxon>
        <taxon>Phrynosomatidae</taxon>
        <taxon>Phrynosomatinae</taxon>
        <taxon>Phrynosoma</taxon>
    </lineage>
</organism>
<keyword evidence="2" id="KW-1185">Reference proteome</keyword>
<evidence type="ECO:0000313" key="1">
    <source>
        <dbReference type="EMBL" id="KAH0620257.1"/>
    </source>
</evidence>
<comment type="caution">
    <text evidence="1">The sequence shown here is derived from an EMBL/GenBank/DDBJ whole genome shotgun (WGS) entry which is preliminary data.</text>
</comment>
<accession>A0ABQ7SSB9</accession>
<proteinExistence type="predicted"/>
<evidence type="ECO:0000313" key="2">
    <source>
        <dbReference type="Proteomes" id="UP000826234"/>
    </source>
</evidence>
<dbReference type="EMBL" id="JAIPUX010003289">
    <property type="protein sequence ID" value="KAH0620257.1"/>
    <property type="molecule type" value="Genomic_DNA"/>
</dbReference>
<name>A0ABQ7SSB9_PHRPL</name>
<protein>
    <recommendedName>
        <fullName evidence="3">Histone 3</fullName>
    </recommendedName>
</protein>
<reference evidence="1 2" key="1">
    <citation type="journal article" date="2022" name="Gigascience">
        <title>A chromosome-level genome assembly and annotation of the desert horned lizard, Phrynosoma platyrhinos, provides insight into chromosomal rearrangements among reptiles.</title>
        <authorList>
            <person name="Koochekian N."/>
            <person name="Ascanio A."/>
            <person name="Farleigh K."/>
            <person name="Card D.C."/>
            <person name="Schield D.R."/>
            <person name="Castoe T.A."/>
            <person name="Jezkova T."/>
        </authorList>
    </citation>
    <scope>NUCLEOTIDE SEQUENCE [LARGE SCALE GENOMIC DNA]</scope>
    <source>
        <strain evidence="1">NK-2021</strain>
    </source>
</reference>